<dbReference type="EMBL" id="WVTB01000085">
    <property type="protein sequence ID" value="KAF3799180.1"/>
    <property type="molecule type" value="Genomic_DNA"/>
</dbReference>
<protein>
    <recommendedName>
        <fullName evidence="5">Integral membrane protein</fullName>
    </recommendedName>
</protein>
<keyword evidence="1" id="KW-1133">Transmembrane helix</keyword>
<reference evidence="3" key="2">
    <citation type="submission" date="2020-03" db="EMBL/GenBank/DDBJ databases">
        <authorList>
            <person name="Fu F.-F."/>
            <person name="Chen J."/>
        </authorList>
    </citation>
    <scope>NUCLEOTIDE SEQUENCE</scope>
    <source>
        <strain evidence="3">Lc1</strain>
    </source>
</reference>
<evidence type="ECO:0000256" key="2">
    <source>
        <dbReference type="SAM" id="SignalP"/>
    </source>
</evidence>
<keyword evidence="1" id="KW-0812">Transmembrane</keyword>
<dbReference type="Proteomes" id="UP000613401">
    <property type="component" value="Unassembled WGS sequence"/>
</dbReference>
<dbReference type="InterPro" id="IPR036259">
    <property type="entry name" value="MFS_trans_sf"/>
</dbReference>
<proteinExistence type="predicted"/>
<keyword evidence="4" id="KW-1185">Reference proteome</keyword>
<keyword evidence="1" id="KW-0472">Membrane</keyword>
<feature type="transmembrane region" description="Helical" evidence="1">
    <location>
        <begin position="45"/>
        <end position="64"/>
    </location>
</feature>
<feature type="signal peptide" evidence="2">
    <location>
        <begin position="1"/>
        <end position="25"/>
    </location>
</feature>
<dbReference type="AlphaFoldDB" id="A0A8H4C8F1"/>
<feature type="chain" id="PRO_5034333670" description="Integral membrane protein" evidence="2">
    <location>
        <begin position="26"/>
        <end position="145"/>
    </location>
</feature>
<dbReference type="RefSeq" id="XP_045258340.1">
    <property type="nucleotide sequence ID" value="XM_045401338.1"/>
</dbReference>
<dbReference type="GeneID" id="69008389"/>
<organism evidence="3 4">
    <name type="scientific">Colletotrichum gloeosporioides</name>
    <name type="common">Anthracnose fungus</name>
    <name type="synonym">Glomerella cingulata</name>
    <dbReference type="NCBI Taxonomy" id="474922"/>
    <lineage>
        <taxon>Eukaryota</taxon>
        <taxon>Fungi</taxon>
        <taxon>Dikarya</taxon>
        <taxon>Ascomycota</taxon>
        <taxon>Pezizomycotina</taxon>
        <taxon>Sordariomycetes</taxon>
        <taxon>Hypocreomycetidae</taxon>
        <taxon>Glomerellales</taxon>
        <taxon>Glomerellaceae</taxon>
        <taxon>Colletotrichum</taxon>
        <taxon>Colletotrichum gloeosporioides species complex</taxon>
    </lineage>
</organism>
<evidence type="ECO:0000256" key="1">
    <source>
        <dbReference type="SAM" id="Phobius"/>
    </source>
</evidence>
<dbReference type="SUPFAM" id="SSF103473">
    <property type="entry name" value="MFS general substrate transporter"/>
    <property type="match status" value="1"/>
</dbReference>
<evidence type="ECO:0008006" key="5">
    <source>
        <dbReference type="Google" id="ProtNLM"/>
    </source>
</evidence>
<accession>A0A8H4C8F1</accession>
<reference evidence="3" key="1">
    <citation type="journal article" date="2020" name="Phytopathology">
        <title>Genome sequence and comparative analysis of Colletotrichum gloeosporioides isolated from Liriodendron leaves.</title>
        <authorList>
            <person name="Fu F.F."/>
            <person name="Hao Z."/>
            <person name="Wang P."/>
            <person name="Lu Y."/>
            <person name="Xue L.J."/>
            <person name="Wei G."/>
            <person name="Tian Y."/>
            <person name="Baishi H."/>
            <person name="Xu H."/>
            <person name="Shi J."/>
            <person name="Cheng T."/>
            <person name="Wang G."/>
            <person name="Yi Y."/>
            <person name="Chen J."/>
        </authorList>
    </citation>
    <scope>NUCLEOTIDE SEQUENCE</scope>
    <source>
        <strain evidence="3">Lc1</strain>
    </source>
</reference>
<sequence>MLLTTSLCLVLFLCLVILVPELVSGRSNCVTTPLGKVHALFSVKWTYLTGLIIFQVSSLVYVLPPSSIATIADRTAVAVGGAALYYRAISILELAAPTKLRPVLIFIISSKYTWHGIIGGTSFRWRVDRLSEINLENDFLGHCAP</sequence>
<evidence type="ECO:0000313" key="4">
    <source>
        <dbReference type="Proteomes" id="UP000613401"/>
    </source>
</evidence>
<name>A0A8H4C8F1_COLGL</name>
<gene>
    <name evidence="3" type="ORF">GCG54_00001219</name>
</gene>
<comment type="caution">
    <text evidence="3">The sequence shown here is derived from an EMBL/GenBank/DDBJ whole genome shotgun (WGS) entry which is preliminary data.</text>
</comment>
<keyword evidence="2" id="KW-0732">Signal</keyword>
<evidence type="ECO:0000313" key="3">
    <source>
        <dbReference type="EMBL" id="KAF3799180.1"/>
    </source>
</evidence>